<dbReference type="GO" id="GO:0016757">
    <property type="term" value="F:glycosyltransferase activity"/>
    <property type="evidence" value="ECO:0007669"/>
    <property type="project" value="TreeGrafter"/>
</dbReference>
<name>A0A7G3GCS1_9NEIS</name>
<dbReference type="Gene3D" id="3.40.50.2000">
    <property type="entry name" value="Glycogen Phosphorylase B"/>
    <property type="match status" value="2"/>
</dbReference>
<evidence type="ECO:0000313" key="2">
    <source>
        <dbReference type="EMBL" id="QBC44842.1"/>
    </source>
</evidence>
<dbReference type="PANTHER" id="PTHR12526:SF636">
    <property type="entry name" value="BLL3647 PROTEIN"/>
    <property type="match status" value="1"/>
</dbReference>
<dbReference type="RefSeq" id="WP_130107356.1">
    <property type="nucleotide sequence ID" value="NZ_CP025781.1"/>
</dbReference>
<dbReference type="AlphaFoldDB" id="A0A7G3GCS1"/>
<protein>
    <submittedName>
        <fullName evidence="2">Glycosyl transferase</fullName>
    </submittedName>
</protein>
<evidence type="ECO:0000259" key="1">
    <source>
        <dbReference type="Pfam" id="PF13439"/>
    </source>
</evidence>
<dbReference type="CDD" id="cd03801">
    <property type="entry name" value="GT4_PimA-like"/>
    <property type="match status" value="1"/>
</dbReference>
<feature type="domain" description="Glycosyltransferase subfamily 4-like N-terminal" evidence="1">
    <location>
        <begin position="43"/>
        <end position="229"/>
    </location>
</feature>
<organism evidence="2 3">
    <name type="scientific">Iodobacter fluviatilis</name>
    <dbReference type="NCBI Taxonomy" id="537"/>
    <lineage>
        <taxon>Bacteria</taxon>
        <taxon>Pseudomonadati</taxon>
        <taxon>Pseudomonadota</taxon>
        <taxon>Betaproteobacteria</taxon>
        <taxon>Neisseriales</taxon>
        <taxon>Chitinibacteraceae</taxon>
        <taxon>Iodobacter</taxon>
    </lineage>
</organism>
<sequence length="419" mass="47206">MVHTQSQPRAALLSSTTPPLKILWTLPYLPWPTSSGGKLRQFHLLRTLANKGHCITLLVQSKTPLSASTKAHLETIVDRLIVLPRRPIKHPLTLLAAVFAPYPLLVSVNGFAPALERVFADLLTEDWDVVQIEHSYGLQPFFRHLQQKKQPFLLTEHNVESSIGAATYQQLPIWLRLYIYFDQWRYRRWEKKILGLPYKVAAVTAGDARNLAEHCQREVDVVINGVDTAAFACVQPNLDSQRVLFVGNFEYPPNLDAVAWSLDEILPLVWQQMPDVRFAICGYAMPAAWRERWPDPRIEWQGFVEDLTLEQQQSAVFLAALREGGGSKLKVLEALAAGLPLVSTPQGVSGLALQDGHDYLVGTTATELAQALLQLLHQGELARPMAEAGRYYVCQNNDWQISASQLETLYQKIKYADRN</sequence>
<dbReference type="Pfam" id="PF13692">
    <property type="entry name" value="Glyco_trans_1_4"/>
    <property type="match status" value="1"/>
</dbReference>
<keyword evidence="2" id="KW-0808">Transferase</keyword>
<dbReference type="InterPro" id="IPR028098">
    <property type="entry name" value="Glyco_trans_4-like_N"/>
</dbReference>
<reference evidence="2 3" key="1">
    <citation type="submission" date="2018-01" db="EMBL/GenBank/DDBJ databases">
        <title>Genome sequence of Iodobacter sp. strain PCH194 isolated from Indian Trans-Himalaya.</title>
        <authorList>
            <person name="Kumar V."/>
            <person name="Thakur V."/>
            <person name="Kumar S."/>
            <person name="Singh D."/>
        </authorList>
    </citation>
    <scope>NUCLEOTIDE SEQUENCE [LARGE SCALE GENOMIC DNA]</scope>
    <source>
        <strain evidence="2 3">PCH194</strain>
    </source>
</reference>
<keyword evidence="3" id="KW-1185">Reference proteome</keyword>
<proteinExistence type="predicted"/>
<dbReference type="Pfam" id="PF13439">
    <property type="entry name" value="Glyco_transf_4"/>
    <property type="match status" value="1"/>
</dbReference>
<accession>A0A7G3GCS1</accession>
<dbReference type="EMBL" id="CP025781">
    <property type="protein sequence ID" value="QBC44842.1"/>
    <property type="molecule type" value="Genomic_DNA"/>
</dbReference>
<dbReference type="KEGG" id="ifl:C1H71_15735"/>
<evidence type="ECO:0000313" key="3">
    <source>
        <dbReference type="Proteomes" id="UP000515917"/>
    </source>
</evidence>
<dbReference type="SUPFAM" id="SSF53756">
    <property type="entry name" value="UDP-Glycosyltransferase/glycogen phosphorylase"/>
    <property type="match status" value="1"/>
</dbReference>
<dbReference type="Proteomes" id="UP000515917">
    <property type="component" value="Chromosome"/>
</dbReference>
<dbReference type="PANTHER" id="PTHR12526">
    <property type="entry name" value="GLYCOSYLTRANSFERASE"/>
    <property type="match status" value="1"/>
</dbReference>
<gene>
    <name evidence="2" type="ORF">C1H71_15735</name>
</gene>